<reference evidence="1" key="1">
    <citation type="submission" date="2014-11" db="EMBL/GenBank/DDBJ databases">
        <authorList>
            <person name="Amaro Gonzalez C."/>
        </authorList>
    </citation>
    <scope>NUCLEOTIDE SEQUENCE</scope>
</reference>
<reference evidence="1" key="2">
    <citation type="journal article" date="2015" name="Fish Shellfish Immunol.">
        <title>Early steps in the European eel (Anguilla anguilla)-Vibrio vulnificus interaction in the gills: Role of the RtxA13 toxin.</title>
        <authorList>
            <person name="Callol A."/>
            <person name="Pajuelo D."/>
            <person name="Ebbesson L."/>
            <person name="Teles M."/>
            <person name="MacKenzie S."/>
            <person name="Amaro C."/>
        </authorList>
    </citation>
    <scope>NUCLEOTIDE SEQUENCE</scope>
</reference>
<dbReference type="AlphaFoldDB" id="A0A0E9W859"/>
<dbReference type="EMBL" id="GBXM01022008">
    <property type="protein sequence ID" value="JAH86569.1"/>
    <property type="molecule type" value="Transcribed_RNA"/>
</dbReference>
<protein>
    <submittedName>
        <fullName evidence="1">Uncharacterized protein</fullName>
    </submittedName>
</protein>
<name>A0A0E9W859_ANGAN</name>
<organism evidence="1">
    <name type="scientific">Anguilla anguilla</name>
    <name type="common">European freshwater eel</name>
    <name type="synonym">Muraena anguilla</name>
    <dbReference type="NCBI Taxonomy" id="7936"/>
    <lineage>
        <taxon>Eukaryota</taxon>
        <taxon>Metazoa</taxon>
        <taxon>Chordata</taxon>
        <taxon>Craniata</taxon>
        <taxon>Vertebrata</taxon>
        <taxon>Euteleostomi</taxon>
        <taxon>Actinopterygii</taxon>
        <taxon>Neopterygii</taxon>
        <taxon>Teleostei</taxon>
        <taxon>Anguilliformes</taxon>
        <taxon>Anguillidae</taxon>
        <taxon>Anguilla</taxon>
    </lineage>
</organism>
<sequence length="37" mass="4354">MDRCINYCYKSQQASPHLRPDSCWNTRTLKNNGILLL</sequence>
<proteinExistence type="predicted"/>
<evidence type="ECO:0000313" key="1">
    <source>
        <dbReference type="EMBL" id="JAH86569.1"/>
    </source>
</evidence>
<accession>A0A0E9W859</accession>